<keyword evidence="2 3" id="KW-1015">Disulfide bond</keyword>
<dbReference type="AlphaFoldDB" id="A0AA88H5N1"/>
<feature type="disulfide bond" evidence="3">
    <location>
        <begin position="614"/>
        <end position="623"/>
    </location>
</feature>
<dbReference type="Pfam" id="PF07974">
    <property type="entry name" value="EGF_2"/>
    <property type="match status" value="1"/>
</dbReference>
<keyword evidence="1" id="KW-0732">Signal</keyword>
<keyword evidence="4" id="KW-0812">Transmembrane</keyword>
<proteinExistence type="predicted"/>
<sequence length="1099" mass="120428">MKFGSADPQPWTHELTKNPKKHLLFLSSLVGIILILSSLAISFIYFDNKRNHPITKTFDGYRELGLGFNTRPVGTEQRANIHTIDDQVPQGAIKLSDGGFVIYWISYNQAAASSGSDVYYRRYNAQNEAENTEQLVNTVVAEHQFLPVVTRLTNGNYVFVWTMSLIATPNIYKTVSMRLFDANMNPISTEMVVNTNGDGGFPGVAALPDGFVVIWASGAYQTYDVVLQRYDLNGNKIGGVRTVNTYTTGEQSDLYTCFCGPKIVSLTDGGFVVVWQSDGQDGSSWGVYFQRFDSQANTVDTETRVNTYTNNAQRQPSVAALSNGGWVIAWASHDGTSYDIYGRVYASNGNANSPFLVNTGYTENDQLDPNCIVVRPGEFLVSWRGSLDGINTQRFLNDGTPVEAHFSFHGMHVLDSDKLIQLYAVQDRDGSGAGAYFQLFAKNTVPVLVRNQLSIKARQSVTLSPSQLLGYDAENDEISFSVIDVQNGRFEMSSQPGIAVSSFTQAQINASQVVFVSISNVAPSFSVRVGDVQLVSSYQSASIEFTISCYGYSGEAACGGPLKGSCIDHDTCSCNSLWGGSDCSLPTCFSKLSNETSSVCNGRGTCVAPNNCSCVEGYEGAQCETACGWDASSVGAPDPQISSQIVGQGIQFTFNFSNDPNVEFSHLAFIGEDSAFNTDSCFIYGGQRVNLTLISNGPCSNSYSTPVFTLDDLIQNARVKKEMQGDVLTLSIPLALYYYDEIGASNGGFCRAYQFTTAQIIHVKLTSTVASSFDEFSPLLPFSVSLYPQEFATNTSTGVLNVKMVLKSTNATLNGFSFYNSTNSNYIYQVTESSFWYSNGPSMFYRIQMRSNVKVNDFRALTYFRAVFKRNGVLDEAIVFIPLKIDYTIVSAPSDKNFTLKATMYLASSDWSPKTTFKSGEKVYAQVQTSSALGVNYDLVVRDAYLCCFKEFRATITYDPEHNEYGCSQFNSATMDVWKQIITNQIGNSELDTVLYPYPGANSLYGFSFTLIPSMFPLKYSNTSSSCFVQSNTALQSVTRSLAASSEESSTPSSMFVVQVLPGSRGEASTRVSEAAFSVFKIPMFAIVACVLVLLQWLA</sequence>
<dbReference type="Proteomes" id="UP000816034">
    <property type="component" value="Unassembled WGS sequence"/>
</dbReference>
<evidence type="ECO:0000259" key="5">
    <source>
        <dbReference type="PROSITE" id="PS50026"/>
    </source>
</evidence>
<dbReference type="PROSITE" id="PS50026">
    <property type="entry name" value="EGF_3"/>
    <property type="match status" value="1"/>
</dbReference>
<feature type="transmembrane region" description="Helical" evidence="4">
    <location>
        <begin position="23"/>
        <end position="46"/>
    </location>
</feature>
<dbReference type="SUPFAM" id="SSF101908">
    <property type="entry name" value="Putative isomerase YbhE"/>
    <property type="match status" value="1"/>
</dbReference>
<evidence type="ECO:0000256" key="2">
    <source>
        <dbReference type="ARBA" id="ARBA00023157"/>
    </source>
</evidence>
<dbReference type="GeneID" id="68102253"/>
<evidence type="ECO:0000256" key="1">
    <source>
        <dbReference type="ARBA" id="ARBA00022729"/>
    </source>
</evidence>
<evidence type="ECO:0000313" key="7">
    <source>
        <dbReference type="Proteomes" id="UP000816034"/>
    </source>
</evidence>
<dbReference type="PROSITE" id="PS00022">
    <property type="entry name" value="EGF_1"/>
    <property type="match status" value="1"/>
</dbReference>
<dbReference type="PANTHER" id="PTHR14949:SF56">
    <property type="entry name" value="EGF-LIKE-DOMAIN, MULTIPLE 7"/>
    <property type="match status" value="1"/>
</dbReference>
<comment type="caution">
    <text evidence="6">The sequence shown here is derived from an EMBL/GenBank/DDBJ whole genome shotgun (WGS) entry which is preliminary data.</text>
</comment>
<gene>
    <name evidence="6" type="ORF">C9374_009799</name>
</gene>
<protein>
    <recommendedName>
        <fullName evidence="5">EGF-like domain-containing protein</fullName>
    </recommendedName>
</protein>
<feature type="domain" description="EGF-like" evidence="5">
    <location>
        <begin position="592"/>
        <end position="624"/>
    </location>
</feature>
<dbReference type="Pfam" id="PF16184">
    <property type="entry name" value="Cadherin_3"/>
    <property type="match status" value="1"/>
</dbReference>
<evidence type="ECO:0000313" key="6">
    <source>
        <dbReference type="EMBL" id="KAG2393222.1"/>
    </source>
</evidence>
<keyword evidence="3" id="KW-0245">EGF-like domain</keyword>
<dbReference type="PANTHER" id="PTHR14949">
    <property type="entry name" value="EGF-LIKE-DOMAIN, MULTIPLE 7, 8"/>
    <property type="match status" value="1"/>
</dbReference>
<comment type="caution">
    <text evidence="3">Lacks conserved residue(s) required for the propagation of feature annotation.</text>
</comment>
<name>A0AA88H5N1_NAELO</name>
<keyword evidence="4" id="KW-1133">Transmembrane helix</keyword>
<organism evidence="6 7">
    <name type="scientific">Naegleria lovaniensis</name>
    <name type="common">Amoeba</name>
    <dbReference type="NCBI Taxonomy" id="51637"/>
    <lineage>
        <taxon>Eukaryota</taxon>
        <taxon>Discoba</taxon>
        <taxon>Heterolobosea</taxon>
        <taxon>Tetramitia</taxon>
        <taxon>Eutetramitia</taxon>
        <taxon>Vahlkampfiidae</taxon>
        <taxon>Naegleria</taxon>
    </lineage>
</organism>
<reference evidence="6 7" key="1">
    <citation type="journal article" date="2018" name="BMC Genomics">
        <title>The genome of Naegleria lovaniensis, the basis for a comparative approach to unravel pathogenicity factors of the human pathogenic amoeba N. fowleri.</title>
        <authorList>
            <person name="Liechti N."/>
            <person name="Schurch N."/>
            <person name="Bruggmann R."/>
            <person name="Wittwer M."/>
        </authorList>
    </citation>
    <scope>NUCLEOTIDE SEQUENCE [LARGE SCALE GENOMIC DNA]</scope>
    <source>
        <strain evidence="6 7">ATCC 30569</strain>
    </source>
</reference>
<dbReference type="EMBL" id="PYSW02000003">
    <property type="protein sequence ID" value="KAG2393222.1"/>
    <property type="molecule type" value="Genomic_DNA"/>
</dbReference>
<feature type="transmembrane region" description="Helical" evidence="4">
    <location>
        <begin position="1075"/>
        <end position="1098"/>
    </location>
</feature>
<dbReference type="InterPro" id="IPR050969">
    <property type="entry name" value="Dev_Signal_Modulators"/>
</dbReference>
<evidence type="ECO:0000256" key="4">
    <source>
        <dbReference type="SAM" id="Phobius"/>
    </source>
</evidence>
<dbReference type="RefSeq" id="XP_044555116.1">
    <property type="nucleotide sequence ID" value="XM_044700025.1"/>
</dbReference>
<evidence type="ECO:0000256" key="3">
    <source>
        <dbReference type="PROSITE-ProRule" id="PRU00076"/>
    </source>
</evidence>
<keyword evidence="7" id="KW-1185">Reference proteome</keyword>
<dbReference type="Gene3D" id="2.10.25.10">
    <property type="entry name" value="Laminin"/>
    <property type="match status" value="1"/>
</dbReference>
<accession>A0AA88H5N1</accession>
<keyword evidence="4" id="KW-0472">Membrane</keyword>
<dbReference type="InterPro" id="IPR000742">
    <property type="entry name" value="EGF"/>
</dbReference>
<dbReference type="InterPro" id="IPR013111">
    <property type="entry name" value="EGF_extracell"/>
</dbReference>